<dbReference type="GO" id="GO:0016740">
    <property type="term" value="F:transferase activity"/>
    <property type="evidence" value="ECO:0007669"/>
    <property type="project" value="UniProtKB-KW"/>
</dbReference>
<evidence type="ECO:0000313" key="3">
    <source>
        <dbReference type="Proteomes" id="UP000260351"/>
    </source>
</evidence>
<reference evidence="2 3" key="1">
    <citation type="submission" date="2018-08" db="EMBL/GenBank/DDBJ databases">
        <title>Wenzhouxiangella salilacus sp. nov., a novel bacterium isolated from a saline lake in Xinjiang Province, China.</title>
        <authorList>
            <person name="Han S."/>
        </authorList>
    </citation>
    <scope>NUCLEOTIDE SEQUENCE [LARGE SCALE GENOMIC DNA]</scope>
    <source>
        <strain evidence="2 3">XDB06</strain>
    </source>
</reference>
<gene>
    <name evidence="2" type="ORF">DZC52_03115</name>
</gene>
<dbReference type="InterPro" id="IPR002575">
    <property type="entry name" value="Aminoglycoside_PTrfase"/>
</dbReference>
<dbReference type="Pfam" id="PF01636">
    <property type="entry name" value="APH"/>
    <property type="match status" value="1"/>
</dbReference>
<evidence type="ECO:0000313" key="2">
    <source>
        <dbReference type="EMBL" id="RFF31997.1"/>
    </source>
</evidence>
<dbReference type="AlphaFoldDB" id="A0A3E1KCQ0"/>
<dbReference type="RefSeq" id="WP_116649655.1">
    <property type="nucleotide sequence ID" value="NZ_QUZK01000014.1"/>
</dbReference>
<dbReference type="PANTHER" id="PTHR47829">
    <property type="entry name" value="HYDROLASE, PUTATIVE (AFU_ORTHOLOGUE AFUA_1G12880)-RELATED"/>
    <property type="match status" value="1"/>
</dbReference>
<proteinExistence type="predicted"/>
<dbReference type="PANTHER" id="PTHR47829:SF1">
    <property type="entry name" value="HAD FAMILY PHOSPHATASE"/>
    <property type="match status" value="1"/>
</dbReference>
<dbReference type="SUPFAM" id="SSF56112">
    <property type="entry name" value="Protein kinase-like (PK-like)"/>
    <property type="match status" value="1"/>
</dbReference>
<dbReference type="OrthoDB" id="3806873at2"/>
<dbReference type="InterPro" id="IPR052898">
    <property type="entry name" value="ACAD10-like"/>
</dbReference>
<keyword evidence="2" id="KW-0808">Transferase</keyword>
<sequence length="356" mass="41436">MPDRDLIDRPKALRDEDRFDVDAVDAWLKARVEGLEGRPEVSQFSKGASNLTYLLRYPDRDLILRRPPPGTKAKSAHNMVREHDIQAALESVFPYVPDMVALCTDQDVMGCDFYVMQRIEGIILRRNLPSGLALSEEQVRSLCRSAIDRLIELHSVDIEAAGLKDLAKGAGYNRRQIEGWSGRFRKAKTWNVGSGRYVMDWLANNIPDEVAIRVIHGDYRFDNLVLDADDPMRIIGVLDWELATLGDPLMDLGNSLAYWVQADDDFYFRGFRRQPTHLPGMMTRREVVDYYCERTGLQPENWAFYEVYGLFRLAVIAQQIYYRYHYRQTSNRAFKHFWLAVNYLLWRCRRTIARAR</sequence>
<accession>A0A3E1KCQ0</accession>
<protein>
    <submittedName>
        <fullName evidence="2">Phosphotransferase family protein</fullName>
    </submittedName>
</protein>
<dbReference type="InterPro" id="IPR041726">
    <property type="entry name" value="ACAD10_11_N"/>
</dbReference>
<organism evidence="2 3">
    <name type="scientific">Wenzhouxiangella sediminis</name>
    <dbReference type="NCBI Taxonomy" id="1792836"/>
    <lineage>
        <taxon>Bacteria</taxon>
        <taxon>Pseudomonadati</taxon>
        <taxon>Pseudomonadota</taxon>
        <taxon>Gammaproteobacteria</taxon>
        <taxon>Chromatiales</taxon>
        <taxon>Wenzhouxiangellaceae</taxon>
        <taxon>Wenzhouxiangella</taxon>
    </lineage>
</organism>
<dbReference type="InterPro" id="IPR011009">
    <property type="entry name" value="Kinase-like_dom_sf"/>
</dbReference>
<dbReference type="Proteomes" id="UP000260351">
    <property type="component" value="Unassembled WGS sequence"/>
</dbReference>
<dbReference type="Gene3D" id="3.90.1200.10">
    <property type="match status" value="1"/>
</dbReference>
<feature type="domain" description="Aminoglycoside phosphotransferase" evidence="1">
    <location>
        <begin position="41"/>
        <end position="276"/>
    </location>
</feature>
<comment type="caution">
    <text evidence="2">The sequence shown here is derived from an EMBL/GenBank/DDBJ whole genome shotgun (WGS) entry which is preliminary data.</text>
</comment>
<keyword evidence="3" id="KW-1185">Reference proteome</keyword>
<dbReference type="Gene3D" id="3.30.200.20">
    <property type="entry name" value="Phosphorylase Kinase, domain 1"/>
    <property type="match status" value="1"/>
</dbReference>
<evidence type="ECO:0000259" key="1">
    <source>
        <dbReference type="Pfam" id="PF01636"/>
    </source>
</evidence>
<dbReference type="CDD" id="cd05154">
    <property type="entry name" value="ACAD10_11_N-like"/>
    <property type="match status" value="1"/>
</dbReference>
<dbReference type="EMBL" id="QUZK01000014">
    <property type="protein sequence ID" value="RFF31997.1"/>
    <property type="molecule type" value="Genomic_DNA"/>
</dbReference>
<name>A0A3E1KCQ0_9GAMM</name>